<evidence type="ECO:0000313" key="9">
    <source>
        <dbReference type="EMBL" id="SNT45719.1"/>
    </source>
</evidence>
<feature type="binding site" evidence="7">
    <location>
        <position position="62"/>
    </location>
    <ligand>
        <name>urate</name>
        <dbReference type="ChEBI" id="CHEBI:17775"/>
    </ligand>
</feature>
<dbReference type="UniPathway" id="UPA00394">
    <property type="reaction ID" value="UER00650"/>
</dbReference>
<dbReference type="Proteomes" id="UP000198327">
    <property type="component" value="Unassembled WGS sequence"/>
</dbReference>
<dbReference type="RefSeq" id="WP_089251658.1">
    <property type="nucleotide sequence ID" value="NZ_FZOW01000022.1"/>
</dbReference>
<dbReference type="GO" id="GO:0004846">
    <property type="term" value="F:urate oxidase activity"/>
    <property type="evidence" value="ECO:0007669"/>
    <property type="project" value="UniProtKB-EC"/>
</dbReference>
<feature type="binding site" evidence="7">
    <location>
        <position position="167"/>
    </location>
    <ligand>
        <name>urate</name>
        <dbReference type="ChEBI" id="CHEBI:17775"/>
    </ligand>
</feature>
<feature type="binding site" evidence="7">
    <location>
        <position position="184"/>
    </location>
    <ligand>
        <name>5-hydroxyisourate</name>
        <dbReference type="ChEBI" id="CHEBI:18072"/>
    </ligand>
</feature>
<feature type="binding site" evidence="7">
    <location>
        <position position="253"/>
    </location>
    <ligand>
        <name>O2</name>
        <dbReference type="ChEBI" id="CHEBI:15379"/>
    </ligand>
</feature>
<evidence type="ECO:0000256" key="7">
    <source>
        <dbReference type="PIRSR" id="PIRSR000241-2"/>
    </source>
</evidence>
<feature type="active site" description="Charge relay system" evidence="6">
    <location>
        <position position="255"/>
    </location>
</feature>
<keyword evidence="4 5" id="KW-0560">Oxidoreductase</keyword>
<evidence type="ECO:0000256" key="3">
    <source>
        <dbReference type="ARBA" id="ARBA00022631"/>
    </source>
</evidence>
<dbReference type="PANTHER" id="PTHR42874">
    <property type="entry name" value="URICASE"/>
    <property type="match status" value="1"/>
</dbReference>
<evidence type="ECO:0000256" key="6">
    <source>
        <dbReference type="PIRSR" id="PIRSR000241-1"/>
    </source>
</evidence>
<dbReference type="OrthoDB" id="9809009at2"/>
<dbReference type="InterPro" id="IPR002042">
    <property type="entry name" value="Uricase"/>
</dbReference>
<comment type="pathway">
    <text evidence="1 5">Purine metabolism; urate degradation; (S)-allantoin from urate: step 1/3.</text>
</comment>
<evidence type="ECO:0000256" key="8">
    <source>
        <dbReference type="RuleBase" id="RU004455"/>
    </source>
</evidence>
<feature type="binding site" evidence="7">
    <location>
        <position position="63"/>
    </location>
    <ligand>
        <name>urate</name>
        <dbReference type="ChEBI" id="CHEBI:17775"/>
    </ligand>
</feature>
<evidence type="ECO:0000256" key="1">
    <source>
        <dbReference type="ARBA" id="ARBA00004831"/>
    </source>
</evidence>
<feature type="active site" description="Charge relay system" evidence="6">
    <location>
        <position position="17"/>
    </location>
</feature>
<feature type="binding site" evidence="7">
    <location>
        <position position="63"/>
    </location>
    <ligand>
        <name>5-hydroxyisourate</name>
        <dbReference type="ChEBI" id="CHEBI:18072"/>
    </ligand>
</feature>
<feature type="binding site" evidence="7">
    <location>
        <position position="167"/>
    </location>
    <ligand>
        <name>5-hydroxyisourate</name>
        <dbReference type="ChEBI" id="CHEBI:18072"/>
    </ligand>
</feature>
<dbReference type="NCBIfam" id="TIGR03383">
    <property type="entry name" value="urate_oxi"/>
    <property type="match status" value="1"/>
</dbReference>
<organism evidence="9 10">
    <name type="scientific">Rhodococcoides kyotonense</name>
    <dbReference type="NCBI Taxonomy" id="398843"/>
    <lineage>
        <taxon>Bacteria</taxon>
        <taxon>Bacillati</taxon>
        <taxon>Actinomycetota</taxon>
        <taxon>Actinomycetes</taxon>
        <taxon>Mycobacteriales</taxon>
        <taxon>Nocardiaceae</taxon>
        <taxon>Rhodococcoides</taxon>
    </lineage>
</organism>
<name>A0A239MV20_9NOCA</name>
<gene>
    <name evidence="9" type="ORF">SAMN05421642_12210</name>
</gene>
<dbReference type="Pfam" id="PF01014">
    <property type="entry name" value="Uricase"/>
    <property type="match status" value="2"/>
</dbReference>
<dbReference type="PIRSF" id="PIRSF000241">
    <property type="entry name" value="Urate_oxidase"/>
    <property type="match status" value="1"/>
</dbReference>
<evidence type="ECO:0000256" key="2">
    <source>
        <dbReference type="ARBA" id="ARBA00009760"/>
    </source>
</evidence>
<evidence type="ECO:0000256" key="4">
    <source>
        <dbReference type="ARBA" id="ARBA00023002"/>
    </source>
</evidence>
<dbReference type="EMBL" id="FZOW01000022">
    <property type="protein sequence ID" value="SNT45719.1"/>
    <property type="molecule type" value="Genomic_DNA"/>
</dbReference>
<feature type="binding site" evidence="7">
    <location>
        <position position="184"/>
    </location>
    <ligand>
        <name>urate</name>
        <dbReference type="ChEBI" id="CHEBI:17775"/>
    </ligand>
</feature>
<reference evidence="10" key="1">
    <citation type="submission" date="2017-06" db="EMBL/GenBank/DDBJ databases">
        <authorList>
            <person name="Varghese N."/>
            <person name="Submissions S."/>
        </authorList>
    </citation>
    <scope>NUCLEOTIDE SEQUENCE [LARGE SCALE GENOMIC DNA]</scope>
    <source>
        <strain evidence="10">JCM 23211</strain>
    </source>
</reference>
<feature type="binding site" evidence="7">
    <location>
        <position position="227"/>
    </location>
    <ligand>
        <name>urate</name>
        <dbReference type="ChEBI" id="CHEBI:17775"/>
    </ligand>
</feature>
<comment type="function">
    <text evidence="5 8">Catalyzes the oxidation of uric acid to 5-hydroxyisourate, which is further processed to form (S)-allantoin.</text>
</comment>
<keyword evidence="3 5" id="KW-0659">Purine metabolism</keyword>
<evidence type="ECO:0000256" key="5">
    <source>
        <dbReference type="PIRNR" id="PIRNR000241"/>
    </source>
</evidence>
<comment type="similarity">
    <text evidence="2 5 8">Belongs to the uricase family.</text>
</comment>
<dbReference type="STRING" id="398843.A3K89_13635"/>
<feature type="active site" description="Charge relay system" evidence="6">
    <location>
        <position position="62"/>
    </location>
</feature>
<evidence type="ECO:0000313" key="10">
    <source>
        <dbReference type="Proteomes" id="UP000198327"/>
    </source>
</evidence>
<comment type="catalytic activity">
    <reaction evidence="5 8">
        <text>urate + O2 + H2O = 5-hydroxyisourate + H2O2</text>
        <dbReference type="Rhea" id="RHEA:21368"/>
        <dbReference type="ChEBI" id="CHEBI:15377"/>
        <dbReference type="ChEBI" id="CHEBI:15379"/>
        <dbReference type="ChEBI" id="CHEBI:16240"/>
        <dbReference type="ChEBI" id="CHEBI:17775"/>
        <dbReference type="ChEBI" id="CHEBI:18072"/>
        <dbReference type="EC" id="1.7.3.3"/>
    </reaction>
</comment>
<feature type="binding site" evidence="7">
    <location>
        <position position="253"/>
    </location>
    <ligand>
        <name>5-hydroxyisourate</name>
        <dbReference type="ChEBI" id="CHEBI:18072"/>
    </ligand>
</feature>
<dbReference type="Gene3D" id="3.10.270.10">
    <property type="entry name" value="Urate Oxidase"/>
    <property type="match status" value="1"/>
</dbReference>
<keyword evidence="10" id="KW-1185">Reference proteome</keyword>
<dbReference type="GO" id="GO:0006144">
    <property type="term" value="P:purine nucleobase metabolic process"/>
    <property type="evidence" value="ECO:0007669"/>
    <property type="project" value="UniProtKB-KW"/>
</dbReference>
<feature type="binding site" evidence="7">
    <location>
        <position position="62"/>
    </location>
    <ligand>
        <name>5-hydroxyisourate</name>
        <dbReference type="ChEBI" id="CHEBI:18072"/>
    </ligand>
</feature>
<accession>A0A239MV20</accession>
<dbReference type="AlphaFoldDB" id="A0A239MV20"/>
<protein>
    <recommendedName>
        <fullName evidence="5 8">Uricase</fullName>
        <ecNumber evidence="5 8">1.7.3.3</ecNumber>
    </recommendedName>
    <alternativeName>
        <fullName evidence="5">Urate oxidase</fullName>
    </alternativeName>
</protein>
<feature type="binding site" evidence="7">
    <location>
        <position position="62"/>
    </location>
    <ligand>
        <name>O2</name>
        <dbReference type="ChEBI" id="CHEBI:15379"/>
    </ligand>
</feature>
<feature type="binding site" evidence="7">
    <location>
        <position position="253"/>
    </location>
    <ligand>
        <name>urate</name>
        <dbReference type="ChEBI" id="CHEBI:17775"/>
    </ligand>
</feature>
<dbReference type="PRINTS" id="PR00093">
    <property type="entry name" value="URICASE"/>
</dbReference>
<dbReference type="GO" id="GO:0019628">
    <property type="term" value="P:urate catabolic process"/>
    <property type="evidence" value="ECO:0007669"/>
    <property type="project" value="UniProtKB-UniPathway"/>
</dbReference>
<dbReference type="EC" id="1.7.3.3" evidence="5 8"/>
<dbReference type="SUPFAM" id="SSF55620">
    <property type="entry name" value="Tetrahydrobiopterin biosynthesis enzymes-like"/>
    <property type="match status" value="2"/>
</dbReference>
<proteinExistence type="inferred from homology"/>
<dbReference type="PANTHER" id="PTHR42874:SF1">
    <property type="entry name" value="URICASE"/>
    <property type="match status" value="1"/>
</dbReference>
<feature type="binding site" evidence="7">
    <location>
        <position position="227"/>
    </location>
    <ligand>
        <name>5-hydroxyisourate</name>
        <dbReference type="ChEBI" id="CHEBI:18072"/>
    </ligand>
</feature>
<sequence length="306" mass="34325">MTDLTGKIVLGANQYGKAENRVVRIYRDTPRHEIHDINVSSALRGNFAPAHLVGDQSNVLPTDTQKQTAYTYAKTKGLLHLESYGLDLARHYVDDVEPVDGARIELEEYAWQRVVIDGVEHDHTWTRKGEEIRTSAVTVEGKGASQKTWVVSGFKELIILKSTGSEFAGFLEDDLTVLEPTHDRVMATSLTAQWRYTRTDVDWDDVYAGVKAAMIERFANLQSLALQQTLFAMGQAALEKYPFIAEIKMSAPNKHHFLYDIGRFGVENNNEVFNADDRPYGLIQATVEREDAPDAGSAWRVYSTVG</sequence>